<sequence>MYMVIISKAVLRDFYRVHADAETQLENWYELAKNADWKNFNEMRNTFNSVDAVGNDQYVFNVKGNSYRLIALIIFKVRTVFILFIGTHAEYNKIEAGTVIFKK</sequence>
<comment type="caution">
    <text evidence="1">The sequence shown here is derived from an EMBL/GenBank/DDBJ whole genome shotgun (WGS) entry which is preliminary data.</text>
</comment>
<keyword evidence="2" id="KW-1185">Reference proteome</keyword>
<accession>R9GX22</accession>
<dbReference type="Pfam" id="PF09907">
    <property type="entry name" value="HigB_toxin"/>
    <property type="match status" value="1"/>
</dbReference>
<dbReference type="EMBL" id="AQPN01000022">
    <property type="protein sequence ID" value="EOR96183.1"/>
    <property type="molecule type" value="Genomic_DNA"/>
</dbReference>
<dbReference type="InterPro" id="IPR018669">
    <property type="entry name" value="Toxin_HigB"/>
</dbReference>
<organism evidence="1 2">
    <name type="scientific">Arcticibacter svalbardensis MN12-7</name>
    <dbReference type="NCBI Taxonomy" id="1150600"/>
    <lineage>
        <taxon>Bacteria</taxon>
        <taxon>Pseudomonadati</taxon>
        <taxon>Bacteroidota</taxon>
        <taxon>Sphingobacteriia</taxon>
        <taxon>Sphingobacteriales</taxon>
        <taxon>Sphingobacteriaceae</taxon>
        <taxon>Arcticibacter</taxon>
    </lineage>
</organism>
<protein>
    <recommendedName>
        <fullName evidence="3">Type II toxin-antitoxin system HigB family toxin</fullName>
    </recommendedName>
</protein>
<dbReference type="GO" id="GO:0004519">
    <property type="term" value="F:endonuclease activity"/>
    <property type="evidence" value="ECO:0007669"/>
    <property type="project" value="InterPro"/>
</dbReference>
<evidence type="ECO:0008006" key="3">
    <source>
        <dbReference type="Google" id="ProtNLM"/>
    </source>
</evidence>
<dbReference type="GO" id="GO:0110001">
    <property type="term" value="C:toxin-antitoxin complex"/>
    <property type="evidence" value="ECO:0007669"/>
    <property type="project" value="InterPro"/>
</dbReference>
<evidence type="ECO:0000313" key="1">
    <source>
        <dbReference type="EMBL" id="EOR96183.1"/>
    </source>
</evidence>
<evidence type="ECO:0000313" key="2">
    <source>
        <dbReference type="Proteomes" id="UP000014174"/>
    </source>
</evidence>
<dbReference type="AlphaFoldDB" id="R9GX22"/>
<dbReference type="STRING" id="1150600.ADIARSV_0588"/>
<proteinExistence type="predicted"/>
<dbReference type="GO" id="GO:0003723">
    <property type="term" value="F:RNA binding"/>
    <property type="evidence" value="ECO:0007669"/>
    <property type="project" value="InterPro"/>
</dbReference>
<gene>
    <name evidence="1" type="ORF">ADIARSV_0588</name>
</gene>
<reference evidence="1 2" key="1">
    <citation type="journal article" date="2013" name="Genome Announc.">
        <title>Draft Genome Sequence of Arcticibacter svalbardensis Strain MN12-7T, a Member of the Family Sphingobacteriaceae Isolated from an Arctic Soil Sample.</title>
        <authorList>
            <person name="Shivaji S."/>
            <person name="Ara S."/>
            <person name="Prasad S."/>
            <person name="Manasa B.P."/>
            <person name="Begum Z."/>
            <person name="Singh A."/>
            <person name="Kumar Pinnaka A."/>
        </authorList>
    </citation>
    <scope>NUCLEOTIDE SEQUENCE [LARGE SCALE GENOMIC DNA]</scope>
    <source>
        <strain evidence="1 2">MN12-7</strain>
    </source>
</reference>
<dbReference type="Proteomes" id="UP000014174">
    <property type="component" value="Unassembled WGS sequence"/>
</dbReference>
<name>R9GX22_9SPHI</name>
<dbReference type="eggNOG" id="COG4680">
    <property type="taxonomic scope" value="Bacteria"/>
</dbReference>